<keyword evidence="4" id="KW-1185">Reference proteome</keyword>
<reference evidence="3 4" key="1">
    <citation type="submission" date="2023-01" db="EMBL/GenBank/DDBJ databases">
        <title>Minimal conservation of predation-associated metabolite biosynthetic gene clusters underscores biosynthetic potential of Myxococcota including descriptions for ten novel species: Archangium lansinium sp. nov., Myxococcus landrumus sp. nov., Nannocystis bai.</title>
        <authorList>
            <person name="Ahearne A."/>
            <person name="Stevens C."/>
            <person name="Dowd S."/>
        </authorList>
    </citation>
    <scope>NUCLEOTIDE SEQUENCE [LARGE SCALE GENOMIC DNA]</scope>
    <source>
        <strain evidence="3 4">WIWO2</strain>
    </source>
</reference>
<gene>
    <name evidence="3" type="ORF">POL72_35595</name>
</gene>
<evidence type="ECO:0000256" key="2">
    <source>
        <dbReference type="SAM" id="SignalP"/>
    </source>
</evidence>
<organism evidence="3 4">
    <name type="scientific">Sorangium atrum</name>
    <dbReference type="NCBI Taxonomy" id="2995308"/>
    <lineage>
        <taxon>Bacteria</taxon>
        <taxon>Pseudomonadati</taxon>
        <taxon>Myxococcota</taxon>
        <taxon>Polyangia</taxon>
        <taxon>Polyangiales</taxon>
        <taxon>Polyangiaceae</taxon>
        <taxon>Sorangium</taxon>
    </lineage>
</organism>
<feature type="region of interest" description="Disordered" evidence="1">
    <location>
        <begin position="118"/>
        <end position="173"/>
    </location>
</feature>
<comment type="caution">
    <text evidence="3">The sequence shown here is derived from an EMBL/GenBank/DDBJ whole genome shotgun (WGS) entry which is preliminary data.</text>
</comment>
<evidence type="ECO:0000313" key="4">
    <source>
        <dbReference type="Proteomes" id="UP001217485"/>
    </source>
</evidence>
<feature type="compositionally biased region" description="Low complexity" evidence="1">
    <location>
        <begin position="138"/>
        <end position="173"/>
    </location>
</feature>
<protein>
    <recommendedName>
        <fullName evidence="5">Tetratricopeptide repeat protein</fullName>
    </recommendedName>
</protein>
<proteinExistence type="predicted"/>
<feature type="region of interest" description="Disordered" evidence="1">
    <location>
        <begin position="483"/>
        <end position="502"/>
    </location>
</feature>
<accession>A0ABT5CBU7</accession>
<sequence>MSARNGPVSRAPRALLAIAGGVAGWLAAGAAAAQAPPRNAQAEAALKEAMGTDYLETRFAQAERKLRAALDACGESGCSPAVKARLLVALGTVLAQGRKGLEDARGAFADALRVDPSAKLDPDLANPEASSAFEQARAATGAGAAGSPAAPGTAGSPAAPGAAGSPAEGEAAEGQIQIAPLPEQRVRTPVPLYVEVPAELLPSVKQVTVWYLAPGEREVRSLVMKKLRGQGFGINVPCAAVGKKGTLRYHVAAVDEDGAILASAGARDAPLVTQIRESIASTPPRWPGHAPPAECAAPEQERPRQCLDDRQCSPGLACAGGACVARPAAEAAPNVRRSWVALTFSPDVALLSGRDVCTVASQRSDHFVCLRGDGTRYDGTPTPDVANDVNLGFALATSRVTIAYDRLVLDNLTVGGRVGFAAGGTTGGGASFLPLHLEARAQYFLGARPFEQLGARPFVLAAAGVAQVDTEVDVEVLEDATACGADPSDRTSPCTRPGPSGRVEARRQTLLATRQAGQGFASVGAGVAYAPIEALSLNLALRASLTFPAVTTVLSPEVGLSLGF</sequence>
<dbReference type="Proteomes" id="UP001217485">
    <property type="component" value="Unassembled WGS sequence"/>
</dbReference>
<feature type="chain" id="PRO_5045368366" description="Tetratricopeptide repeat protein" evidence="2">
    <location>
        <begin position="28"/>
        <end position="564"/>
    </location>
</feature>
<evidence type="ECO:0000313" key="3">
    <source>
        <dbReference type="EMBL" id="MDC0683108.1"/>
    </source>
</evidence>
<dbReference type="RefSeq" id="WP_272101258.1">
    <property type="nucleotide sequence ID" value="NZ_JAQNDK010000004.1"/>
</dbReference>
<feature type="signal peptide" evidence="2">
    <location>
        <begin position="1"/>
        <end position="27"/>
    </location>
</feature>
<evidence type="ECO:0000256" key="1">
    <source>
        <dbReference type="SAM" id="MobiDB-lite"/>
    </source>
</evidence>
<dbReference type="EMBL" id="JAQNDK010000004">
    <property type="protein sequence ID" value="MDC0683108.1"/>
    <property type="molecule type" value="Genomic_DNA"/>
</dbReference>
<evidence type="ECO:0008006" key="5">
    <source>
        <dbReference type="Google" id="ProtNLM"/>
    </source>
</evidence>
<name>A0ABT5CBU7_9BACT</name>
<keyword evidence="2" id="KW-0732">Signal</keyword>